<dbReference type="InterPro" id="IPR002223">
    <property type="entry name" value="Kunitz_BPTI"/>
</dbReference>
<evidence type="ECO:0000256" key="3">
    <source>
        <dbReference type="ARBA" id="ARBA00022723"/>
    </source>
</evidence>
<dbReference type="InterPro" id="IPR036176">
    <property type="entry name" value="E2_sf"/>
</dbReference>
<dbReference type="Proteomes" id="UP000694558">
    <property type="component" value="Chromosome 3"/>
</dbReference>
<evidence type="ECO:0000256" key="11">
    <source>
        <dbReference type="SAM" id="Coils"/>
    </source>
</evidence>
<comment type="similarity">
    <text evidence="10">Belongs to the APP family.</text>
</comment>
<evidence type="ECO:0000256" key="10">
    <source>
        <dbReference type="PROSITE-ProRule" id="PRU01217"/>
    </source>
</evidence>
<evidence type="ECO:0000256" key="2">
    <source>
        <dbReference type="ARBA" id="ARBA00022692"/>
    </source>
</evidence>
<dbReference type="InterPro" id="IPR024329">
    <property type="entry name" value="Amyloid_glyco_E2_domain"/>
</dbReference>
<feature type="region of interest" description="Disordered" evidence="12">
    <location>
        <begin position="202"/>
        <end position="269"/>
    </location>
</feature>
<accession>A0A8D2ZFV6</accession>
<dbReference type="InterPro" id="IPR020901">
    <property type="entry name" value="Prtase_inh_Kunz-CS"/>
</dbReference>
<feature type="compositionally biased region" description="Low complexity" evidence="12">
    <location>
        <begin position="565"/>
        <end position="579"/>
    </location>
</feature>
<evidence type="ECO:0000256" key="5">
    <source>
        <dbReference type="ARBA" id="ARBA00022989"/>
    </source>
</evidence>
<evidence type="ECO:0008006" key="20">
    <source>
        <dbReference type="Google" id="ProtNLM"/>
    </source>
</evidence>
<feature type="region of interest" description="Disordered" evidence="12">
    <location>
        <begin position="559"/>
        <end position="615"/>
    </location>
</feature>
<feature type="domain" description="E1" evidence="16">
    <location>
        <begin position="35"/>
        <end position="196"/>
    </location>
</feature>
<evidence type="ECO:0000259" key="15">
    <source>
        <dbReference type="PROSITE" id="PS50279"/>
    </source>
</evidence>
<evidence type="ECO:0000256" key="4">
    <source>
        <dbReference type="ARBA" id="ARBA00022729"/>
    </source>
</evidence>
<dbReference type="FunFam" id="4.10.410.10:FF:000003">
    <property type="entry name" value="amyloid-like protein 2 isoform X1"/>
    <property type="match status" value="1"/>
</dbReference>
<evidence type="ECO:0000313" key="19">
    <source>
        <dbReference type="Proteomes" id="UP000694558"/>
    </source>
</evidence>
<feature type="disulfide bond" evidence="10">
    <location>
        <begin position="151"/>
        <end position="181"/>
    </location>
</feature>
<feature type="disulfide bond" evidence="10">
    <location>
        <begin position="80"/>
        <end position="124"/>
    </location>
</feature>
<reference evidence="18" key="1">
    <citation type="submission" date="2023-05" db="EMBL/GenBank/DDBJ databases">
        <title>High-quality long-read genome of Scophthalmus maximus.</title>
        <authorList>
            <person name="Lien S."/>
            <person name="Martinez P."/>
        </authorList>
    </citation>
    <scope>NUCLEOTIDE SEQUENCE [LARGE SCALE GENOMIC DNA]</scope>
</reference>
<keyword evidence="8 10" id="KW-1015">Disulfide bond</keyword>
<dbReference type="CDD" id="cd22607">
    <property type="entry name" value="Kunitz_ABPP-like"/>
    <property type="match status" value="1"/>
</dbReference>
<dbReference type="PRINTS" id="PR00203">
    <property type="entry name" value="AMYLOIDA4"/>
</dbReference>
<feature type="disulfide bond" evidence="10">
    <location>
        <begin position="105"/>
        <end position="112"/>
    </location>
</feature>
<evidence type="ECO:0000256" key="12">
    <source>
        <dbReference type="SAM" id="MobiDB-lite"/>
    </source>
</evidence>
<dbReference type="InterPro" id="IPR019745">
    <property type="entry name" value="Amyloid_glyco_intracell_CS"/>
</dbReference>
<dbReference type="Gene3D" id="6.10.250.1670">
    <property type="match status" value="1"/>
</dbReference>
<evidence type="ECO:0000256" key="7">
    <source>
        <dbReference type="ARBA" id="ARBA00023136"/>
    </source>
</evidence>
<feature type="compositionally biased region" description="Acidic residues" evidence="12">
    <location>
        <begin position="210"/>
        <end position="253"/>
    </location>
</feature>
<dbReference type="PROSITE" id="PS00320">
    <property type="entry name" value="APP_INTRA"/>
    <property type="match status" value="1"/>
</dbReference>
<evidence type="ECO:0000259" key="17">
    <source>
        <dbReference type="PROSITE" id="PS51870"/>
    </source>
</evidence>
<dbReference type="GO" id="GO:0046914">
    <property type="term" value="F:transition metal ion binding"/>
    <property type="evidence" value="ECO:0007669"/>
    <property type="project" value="InterPro"/>
</dbReference>
<dbReference type="InterPro" id="IPR011993">
    <property type="entry name" value="PH-like_dom_sf"/>
</dbReference>
<feature type="disulfide bond" evidence="10">
    <location>
        <begin position="165"/>
        <end position="193"/>
    </location>
</feature>
<name>A0A8D2ZFV6_SCOMX</name>
<dbReference type="GO" id="GO:0007417">
    <property type="term" value="P:central nervous system development"/>
    <property type="evidence" value="ECO:0007669"/>
    <property type="project" value="TreeGrafter"/>
</dbReference>
<keyword evidence="11" id="KW-0175">Coiled coil</keyword>
<keyword evidence="3" id="KW-0479">Metal-binding</keyword>
<dbReference type="GO" id="GO:0007409">
    <property type="term" value="P:axonogenesis"/>
    <property type="evidence" value="ECO:0007669"/>
    <property type="project" value="TreeGrafter"/>
</dbReference>
<dbReference type="Ensembl" id="ENSSMAT00000001592.2">
    <property type="protein sequence ID" value="ENSSMAP00000001556.2"/>
    <property type="gene ID" value="ENSSMAG00000000927.2"/>
</dbReference>
<keyword evidence="5 13" id="KW-1133">Transmembrane helix</keyword>
<proteinExistence type="inferred from homology"/>
<evidence type="ECO:0000256" key="14">
    <source>
        <dbReference type="SAM" id="SignalP"/>
    </source>
</evidence>
<dbReference type="Gene3D" id="2.30.29.30">
    <property type="entry name" value="Pleckstrin-homology domain (PH domain)/Phosphotyrosine-binding domain (PTB)"/>
    <property type="match status" value="1"/>
</dbReference>
<dbReference type="GO" id="GO:0004867">
    <property type="term" value="F:serine-type endopeptidase inhibitor activity"/>
    <property type="evidence" value="ECO:0007669"/>
    <property type="project" value="InterPro"/>
</dbReference>
<dbReference type="SMART" id="SM00006">
    <property type="entry name" value="A4_EXTRA"/>
    <property type="match status" value="1"/>
</dbReference>
<keyword evidence="4 14" id="KW-0732">Signal</keyword>
<feature type="region of interest" description="GFLD subdomain" evidence="10">
    <location>
        <begin position="35"/>
        <end position="130"/>
    </location>
</feature>
<dbReference type="PROSITE" id="PS50279">
    <property type="entry name" value="BPTI_KUNITZ_2"/>
    <property type="match status" value="1"/>
</dbReference>
<dbReference type="AlphaFoldDB" id="A0A8D2ZFV6"/>
<feature type="chain" id="PRO_5034676504" description="Amyloid-like protein 2" evidence="14">
    <location>
        <begin position="21"/>
        <end position="696"/>
    </location>
</feature>
<dbReference type="Pfam" id="PF12924">
    <property type="entry name" value="APP_Cu_bd"/>
    <property type="match status" value="1"/>
</dbReference>
<dbReference type="InterPro" id="IPR036669">
    <property type="entry name" value="Amyloid_Cu-bd_sf"/>
</dbReference>
<evidence type="ECO:0000256" key="1">
    <source>
        <dbReference type="ARBA" id="ARBA00004479"/>
    </source>
</evidence>
<keyword evidence="2 13" id="KW-0812">Transmembrane</keyword>
<dbReference type="InterPro" id="IPR015849">
    <property type="entry name" value="Amyloid_glyco_heparin-bd"/>
</dbReference>
<dbReference type="SUPFAM" id="SSF56491">
    <property type="entry name" value="A heparin-binding domain"/>
    <property type="match status" value="1"/>
</dbReference>
<dbReference type="CDD" id="cd21709">
    <property type="entry name" value="JMTM_APLP2"/>
    <property type="match status" value="1"/>
</dbReference>
<dbReference type="PANTHER" id="PTHR23103">
    <property type="entry name" value="ALZHEIMER'S DISEASE BETA-AMYLOID RELATED"/>
    <property type="match status" value="1"/>
</dbReference>
<dbReference type="PROSITE" id="PS00319">
    <property type="entry name" value="APP_CUBD"/>
    <property type="match status" value="1"/>
</dbReference>
<evidence type="ECO:0000256" key="6">
    <source>
        <dbReference type="ARBA" id="ARBA00023008"/>
    </source>
</evidence>
<dbReference type="SMART" id="SM00131">
    <property type="entry name" value="KU"/>
    <property type="match status" value="1"/>
</dbReference>
<dbReference type="InterPro" id="IPR019543">
    <property type="entry name" value="APP_amyloid_C"/>
</dbReference>
<comment type="subcellular location">
    <subcellularLocation>
        <location evidence="1">Membrane</location>
        <topology evidence="1">Single-pass type I membrane protein</topology>
    </subcellularLocation>
</comment>
<keyword evidence="9" id="KW-0325">Glycoprotein</keyword>
<dbReference type="Pfam" id="PF00014">
    <property type="entry name" value="Kunitz_BPTI"/>
    <property type="match status" value="1"/>
</dbReference>
<feature type="transmembrane region" description="Helical" evidence="13">
    <location>
        <begin position="627"/>
        <end position="649"/>
    </location>
</feature>
<dbReference type="Pfam" id="PF02177">
    <property type="entry name" value="APP_N"/>
    <property type="match status" value="1"/>
</dbReference>
<dbReference type="PRINTS" id="PR00759">
    <property type="entry name" value="BASICPTASE"/>
</dbReference>
<dbReference type="InterPro" id="IPR008154">
    <property type="entry name" value="Amyloid_glyco_extra"/>
</dbReference>
<dbReference type="GO" id="GO:0008201">
    <property type="term" value="F:heparin binding"/>
    <property type="evidence" value="ECO:0007669"/>
    <property type="project" value="UniProtKB-UniRule"/>
</dbReference>
<feature type="region of interest" description="CuBD subdomain" evidence="10">
    <location>
        <begin position="138"/>
        <end position="196"/>
    </location>
</feature>
<evidence type="ECO:0000256" key="13">
    <source>
        <dbReference type="SAM" id="Phobius"/>
    </source>
</evidence>
<dbReference type="PROSITE" id="PS51870">
    <property type="entry name" value="APP_E2"/>
    <property type="match status" value="1"/>
</dbReference>
<feature type="disulfide bond" evidence="10">
    <location>
        <begin position="140"/>
        <end position="194"/>
    </location>
</feature>
<protein>
    <recommendedName>
        <fullName evidence="20">Amyloid-like protein 2</fullName>
    </recommendedName>
</protein>
<dbReference type="InterPro" id="IPR008155">
    <property type="entry name" value="Amyloid_glyco"/>
</dbReference>
<dbReference type="PROSITE" id="PS00280">
    <property type="entry name" value="BPTI_KUNITZ_1"/>
    <property type="match status" value="1"/>
</dbReference>
<evidence type="ECO:0000313" key="18">
    <source>
        <dbReference type="Ensembl" id="ENSSMAP00000001556.2"/>
    </source>
</evidence>
<organism evidence="18 19">
    <name type="scientific">Scophthalmus maximus</name>
    <name type="common">Turbot</name>
    <name type="synonym">Psetta maxima</name>
    <dbReference type="NCBI Taxonomy" id="52904"/>
    <lineage>
        <taxon>Eukaryota</taxon>
        <taxon>Metazoa</taxon>
        <taxon>Chordata</taxon>
        <taxon>Craniata</taxon>
        <taxon>Vertebrata</taxon>
        <taxon>Euteleostomi</taxon>
        <taxon>Actinopterygii</taxon>
        <taxon>Neopterygii</taxon>
        <taxon>Teleostei</taxon>
        <taxon>Neoteleostei</taxon>
        <taxon>Acanthomorphata</taxon>
        <taxon>Carangaria</taxon>
        <taxon>Pleuronectiformes</taxon>
        <taxon>Pleuronectoidei</taxon>
        <taxon>Scophthalmidae</taxon>
        <taxon>Scophthalmus</taxon>
    </lineage>
</organism>
<dbReference type="GeneTree" id="ENSGT00530000063252"/>
<dbReference type="FunFam" id="1.20.120.770:FF:000001">
    <property type="entry name" value="Amyloid beta A4 protein-like isoform 1"/>
    <property type="match status" value="1"/>
</dbReference>
<dbReference type="PANTHER" id="PTHR23103:SF14">
    <property type="entry name" value="AMYLOID BETA PRECURSOR LIKE PROTEIN 2"/>
    <property type="match status" value="1"/>
</dbReference>
<dbReference type="GO" id="GO:0016020">
    <property type="term" value="C:membrane"/>
    <property type="evidence" value="ECO:0007669"/>
    <property type="project" value="UniProtKB-SubCell"/>
</dbReference>
<comment type="caution">
    <text evidence="10">Lacks conserved residue(s) required for the propagation of feature annotation.</text>
</comment>
<dbReference type="Gene3D" id="1.20.120.770">
    <property type="entry name" value="Amyloid precursor protein, E2 domain"/>
    <property type="match status" value="1"/>
</dbReference>
<feature type="signal peptide" evidence="14">
    <location>
        <begin position="1"/>
        <end position="20"/>
    </location>
</feature>
<dbReference type="GO" id="GO:0012505">
    <property type="term" value="C:endomembrane system"/>
    <property type="evidence" value="ECO:0007669"/>
    <property type="project" value="UniProtKB-ARBA"/>
</dbReference>
<gene>
    <name evidence="18" type="primary">aplp2</name>
</gene>
<dbReference type="FunFam" id="3.90.570.10:FF:000001">
    <property type="entry name" value="Amyloid beta A4 protein"/>
    <property type="match status" value="1"/>
</dbReference>
<dbReference type="Gene3D" id="3.30.1490.140">
    <property type="entry name" value="Amyloidogenic glycoprotein, copper-binding domain"/>
    <property type="match status" value="1"/>
</dbReference>
<dbReference type="Gene3D" id="3.90.570.10">
    <property type="entry name" value="Amyloidogenic glycoprotein, heparin-binding domain"/>
    <property type="match status" value="1"/>
</dbReference>
<dbReference type="InterPro" id="IPR036880">
    <property type="entry name" value="Kunitz_BPTI_sf"/>
</dbReference>
<keyword evidence="6" id="KW-0186">Copper</keyword>
<evidence type="ECO:0000259" key="16">
    <source>
        <dbReference type="PROSITE" id="PS51869"/>
    </source>
</evidence>
<dbReference type="InterPro" id="IPR036454">
    <property type="entry name" value="Amyloid_glyco_heparin-bd_sf"/>
</dbReference>
<feature type="domain" description="E2" evidence="17">
    <location>
        <begin position="352"/>
        <end position="543"/>
    </location>
</feature>
<feature type="coiled-coil region" evidence="11">
    <location>
        <begin position="410"/>
        <end position="437"/>
    </location>
</feature>
<keyword evidence="7 13" id="KW-0472">Membrane</keyword>
<evidence type="ECO:0000256" key="8">
    <source>
        <dbReference type="ARBA" id="ARBA00023157"/>
    </source>
</evidence>
<dbReference type="Pfam" id="PF12925">
    <property type="entry name" value="APP_E2"/>
    <property type="match status" value="1"/>
</dbReference>
<dbReference type="SUPFAM" id="SSF89811">
    <property type="entry name" value="Amyloid beta a4 protein copper binding domain (domain 2)"/>
    <property type="match status" value="1"/>
</dbReference>
<reference evidence="18" key="2">
    <citation type="submission" date="2025-08" db="UniProtKB">
        <authorList>
            <consortium name="Ensembl"/>
        </authorList>
    </citation>
    <scope>IDENTIFICATION</scope>
</reference>
<dbReference type="InterPro" id="IPR019744">
    <property type="entry name" value="APP_CUBD_CS"/>
</dbReference>
<evidence type="ECO:0000256" key="9">
    <source>
        <dbReference type="ARBA" id="ARBA00023180"/>
    </source>
</evidence>
<dbReference type="Gene3D" id="4.10.410.10">
    <property type="entry name" value="Pancreatic trypsin inhibitor Kunitz domain"/>
    <property type="match status" value="1"/>
</dbReference>
<dbReference type="SUPFAM" id="SSF109843">
    <property type="entry name" value="CAPPD, an extracellular domain of amyloid beta A4 protein"/>
    <property type="match status" value="1"/>
</dbReference>
<feature type="domain" description="BPTI/Kunitz inhibitor" evidence="15">
    <location>
        <begin position="277"/>
        <end position="327"/>
    </location>
</feature>
<dbReference type="InterPro" id="IPR011178">
    <property type="entry name" value="Amyloid_glyco_Cu-bd"/>
</dbReference>
<dbReference type="SUPFAM" id="SSF57362">
    <property type="entry name" value="BPTI-like"/>
    <property type="match status" value="1"/>
</dbReference>
<sequence length="696" mass="79250">MGSVPAISVLVLGIVVPALSGYIEALAANAGTGFAVAEPQVAMFCGKLNMHVNIQTGRWEPDPSGAKSCVGTKEGVLQYCQEMYPELQITNVVEANQPIRIENWCKKEKEVCKGHAHIVVPYKCLVGEFVSDVLLVPEKCKFFHKERMDMCVSHQQWHGVAKEACAKSSMVLHSYDIMLPCGIDKFKGTEYVCCPSYRIAESAPPSLPSQEDDDDEEEEPLDGDEDGEEEEEDEEEYHYVYEDEEVDREDEDEKKDGSKMSESQDEDKTLQEVKAVCTLEAETGPCRASMPRWHFDMGQGKCARFIYGGCAGNRNNFDSEEYCMAVCKRLSKSHVTEFTPQTVPPTPQPTDDVDIYFETPADDKEHSRFQRAKEQLEIRHRNRMERVRKEWEEADRQAKNLPKAERQTLIQHFQAMVESLEEEAASEKQQLVETHLARVEAMLNDRRRLALENYLAALQADPPRPHRILQALRRYVRAENKDRQHTIRHYQHVLAVDPEKAAQMKSQVMTHLRVIEERMNQSLSLLYKVPYVAEEIQDEIDELLQEQKADMDQFLSSISESQPDVTVSSEESVEVPMSEGKPYRPFQVTSLGSRPEPEGEQIRPQTQSRGSESYRPLGEDFSFGSSALIGLLVIAVAIATVIVISLVLLRKRQYGTISHGIVEVDPMLTPEERHLNKMQNHGYENPTYKYLEQMQI</sequence>
<dbReference type="Pfam" id="PF10515">
    <property type="entry name" value="APP_amyloid"/>
    <property type="match status" value="1"/>
</dbReference>
<dbReference type="PROSITE" id="PS51869">
    <property type="entry name" value="APP_E1"/>
    <property type="match status" value="1"/>
</dbReference>